<gene>
    <name evidence="2" type="ORF">H9L42_08585</name>
</gene>
<dbReference type="AlphaFoldDB" id="A0A923NPR8"/>
<dbReference type="Pfam" id="PF16152">
    <property type="entry name" value="DUF4860"/>
    <property type="match status" value="1"/>
</dbReference>
<dbReference type="InterPro" id="IPR032340">
    <property type="entry name" value="DUF4860"/>
</dbReference>
<organism evidence="2 3">
    <name type="scientific">Zhenpiania hominis</name>
    <dbReference type="NCBI Taxonomy" id="2763644"/>
    <lineage>
        <taxon>Bacteria</taxon>
        <taxon>Bacillati</taxon>
        <taxon>Bacillota</taxon>
        <taxon>Clostridia</taxon>
        <taxon>Peptostreptococcales</taxon>
        <taxon>Anaerovoracaceae</taxon>
        <taxon>Zhenpiania</taxon>
    </lineage>
</organism>
<comment type="caution">
    <text evidence="2">The sequence shown here is derived from an EMBL/GenBank/DDBJ whole genome shotgun (WGS) entry which is preliminary data.</text>
</comment>
<evidence type="ECO:0000313" key="2">
    <source>
        <dbReference type="EMBL" id="MBC6679883.1"/>
    </source>
</evidence>
<accession>A0A923NPR8</accession>
<feature type="transmembrane region" description="Helical" evidence="1">
    <location>
        <begin position="12"/>
        <end position="36"/>
    </location>
</feature>
<sequence length="160" mass="17877">MEHKKHKIDLIFIVTLAGIFFICSITFIVLGANFYANTVSSNQDSFQIRTASLYFTQKIRQNGKPDSVQLTSMKDGSQALVLKNGDYETWMFLADGQLKEATVKQGTTVTESFGQPVLSLRSLKFEPRKSNLLRVTAVSPEGTVSQVDLLLRTSQLEVRP</sequence>
<keyword evidence="1" id="KW-0812">Transmembrane</keyword>
<proteinExistence type="predicted"/>
<keyword evidence="1" id="KW-0472">Membrane</keyword>
<dbReference type="EMBL" id="JACRYT010000007">
    <property type="protein sequence ID" value="MBC6679883.1"/>
    <property type="molecule type" value="Genomic_DNA"/>
</dbReference>
<reference evidence="2" key="1">
    <citation type="submission" date="2020-08" db="EMBL/GenBank/DDBJ databases">
        <title>Genome public.</title>
        <authorList>
            <person name="Liu C."/>
            <person name="Sun Q."/>
        </authorList>
    </citation>
    <scope>NUCLEOTIDE SEQUENCE</scope>
    <source>
        <strain evidence="2">BX12</strain>
    </source>
</reference>
<name>A0A923NPR8_9FIRM</name>
<protein>
    <submittedName>
        <fullName evidence="2">DUF4860 domain-containing protein</fullName>
    </submittedName>
</protein>
<dbReference type="RefSeq" id="WP_187302982.1">
    <property type="nucleotide sequence ID" value="NZ_JACRYT010000007.1"/>
</dbReference>
<keyword evidence="1" id="KW-1133">Transmembrane helix</keyword>
<evidence type="ECO:0000313" key="3">
    <source>
        <dbReference type="Proteomes" id="UP000602647"/>
    </source>
</evidence>
<keyword evidence="3" id="KW-1185">Reference proteome</keyword>
<evidence type="ECO:0000256" key="1">
    <source>
        <dbReference type="SAM" id="Phobius"/>
    </source>
</evidence>
<dbReference type="Proteomes" id="UP000602647">
    <property type="component" value="Unassembled WGS sequence"/>
</dbReference>